<accession>A0A1V9G5E4</accession>
<dbReference type="InterPro" id="IPR015996">
    <property type="entry name" value="UCP028451"/>
</dbReference>
<reference evidence="1 2" key="1">
    <citation type="submission" date="2016-03" db="EMBL/GenBank/DDBJ databases">
        <title>Niastella vici sp. nov., isolated from farmland soil.</title>
        <authorList>
            <person name="Chen L."/>
            <person name="Wang D."/>
            <person name="Yang S."/>
            <person name="Wang G."/>
        </authorList>
    </citation>
    <scope>NUCLEOTIDE SEQUENCE [LARGE SCALE GENOMIC DNA]</scope>
    <source>
        <strain evidence="1 2">DJ57</strain>
    </source>
</reference>
<proteinExistence type="predicted"/>
<dbReference type="PIRSF" id="PIRSF028451">
    <property type="entry name" value="UCP028451"/>
    <property type="match status" value="1"/>
</dbReference>
<protein>
    <submittedName>
        <fullName evidence="1">TIGR02453 family protein</fullName>
    </submittedName>
</protein>
<comment type="caution">
    <text evidence="1">The sequence shown here is derived from an EMBL/GenBank/DDBJ whole genome shotgun (WGS) entry which is preliminary data.</text>
</comment>
<dbReference type="AlphaFoldDB" id="A0A1V9G5E4"/>
<dbReference type="Proteomes" id="UP000192796">
    <property type="component" value="Unassembled WGS sequence"/>
</dbReference>
<organism evidence="1 2">
    <name type="scientific">Niastella vici</name>
    <dbReference type="NCBI Taxonomy" id="1703345"/>
    <lineage>
        <taxon>Bacteria</taxon>
        <taxon>Pseudomonadati</taxon>
        <taxon>Bacteroidota</taxon>
        <taxon>Chitinophagia</taxon>
        <taxon>Chitinophagales</taxon>
        <taxon>Chitinophagaceae</taxon>
        <taxon>Niastella</taxon>
    </lineage>
</organism>
<dbReference type="Pfam" id="PF09365">
    <property type="entry name" value="DUF2461"/>
    <property type="match status" value="1"/>
</dbReference>
<dbReference type="STRING" id="1703345.A3860_14460"/>
<dbReference type="NCBIfam" id="TIGR02453">
    <property type="entry name" value="TIGR02453 family protein"/>
    <property type="match status" value="1"/>
</dbReference>
<dbReference type="PANTHER" id="PTHR36452">
    <property type="entry name" value="CHROMOSOME 12, WHOLE GENOME SHOTGUN SEQUENCE"/>
    <property type="match status" value="1"/>
</dbReference>
<dbReference type="PANTHER" id="PTHR36452:SF1">
    <property type="entry name" value="DUF2461 DOMAIN-CONTAINING PROTEIN"/>
    <property type="match status" value="1"/>
</dbReference>
<keyword evidence="2" id="KW-1185">Reference proteome</keyword>
<name>A0A1V9G5E4_9BACT</name>
<evidence type="ECO:0000313" key="2">
    <source>
        <dbReference type="Proteomes" id="UP000192796"/>
    </source>
</evidence>
<sequence length="224" mass="26041">MLQPSTLKFLKDLSKNNNKPWFDAHRKQYEDAKKDFESFIQSVIDKYGLKDDTIRDQEAKKCVFRINRDIRFSKDKTPYKNNMGASINRGGRKSIFAGYYFHCEPGQSFVGGGIWMPMPPEMKKVRQEIDYCFDEFKKIVQSKKFTTVYGDLYKEEDISLSRVPAGFDKDHPAADYLKLKSWIAMQSLKDADLTAKDLVKKTITAFETLQPMVQFINRALDNVE</sequence>
<dbReference type="EMBL" id="LVYD01000013">
    <property type="protein sequence ID" value="OQP65797.1"/>
    <property type="molecule type" value="Genomic_DNA"/>
</dbReference>
<dbReference type="RefSeq" id="WP_081145638.1">
    <property type="nucleotide sequence ID" value="NZ_LVYD01000013.1"/>
</dbReference>
<dbReference type="InterPro" id="IPR012808">
    <property type="entry name" value="CHP02453"/>
</dbReference>
<evidence type="ECO:0000313" key="1">
    <source>
        <dbReference type="EMBL" id="OQP65797.1"/>
    </source>
</evidence>
<dbReference type="OrthoDB" id="9794241at2"/>
<gene>
    <name evidence="1" type="ORF">A3860_14460</name>
</gene>